<feature type="transmembrane region" description="Helical" evidence="1">
    <location>
        <begin position="21"/>
        <end position="37"/>
    </location>
</feature>
<gene>
    <name evidence="2" type="ORF">SAMN05421855_11026</name>
</gene>
<sequence length="78" mass="8464">MKIIDRLKKPTPKFFRKIRNIGMAIVASGGAILAAPFEVPTVLFTIASYATVIGTVTTAISQAVVADEEEEQQNQKKT</sequence>
<keyword evidence="3" id="KW-1185">Reference proteome</keyword>
<keyword evidence="1" id="KW-1133">Transmembrane helix</keyword>
<keyword evidence="1" id="KW-0472">Membrane</keyword>
<dbReference type="AlphaFoldDB" id="A0A1G7JBR0"/>
<dbReference type="STRING" id="227084.SAMN05421855_11026"/>
<dbReference type="Proteomes" id="UP000199321">
    <property type="component" value="Unassembled WGS sequence"/>
</dbReference>
<dbReference type="OrthoDB" id="679091at2"/>
<evidence type="ECO:0008006" key="4">
    <source>
        <dbReference type="Google" id="ProtNLM"/>
    </source>
</evidence>
<protein>
    <recommendedName>
        <fullName evidence="4">Phage r1t holin</fullName>
    </recommendedName>
</protein>
<evidence type="ECO:0000313" key="3">
    <source>
        <dbReference type="Proteomes" id="UP000199321"/>
    </source>
</evidence>
<evidence type="ECO:0000313" key="2">
    <source>
        <dbReference type="EMBL" id="SDF22323.1"/>
    </source>
</evidence>
<reference evidence="2 3" key="1">
    <citation type="submission" date="2016-10" db="EMBL/GenBank/DDBJ databases">
        <authorList>
            <person name="de Groot N.N."/>
        </authorList>
    </citation>
    <scope>NUCLEOTIDE SEQUENCE [LARGE SCALE GENOMIC DNA]</scope>
    <source>
        <strain evidence="2 3">DSM 16195</strain>
    </source>
</reference>
<dbReference type="RefSeq" id="WP_093145409.1">
    <property type="nucleotide sequence ID" value="NZ_BMWO01000013.1"/>
</dbReference>
<name>A0A1G7JBR0_9FLAO</name>
<feature type="transmembrane region" description="Helical" evidence="1">
    <location>
        <begin position="43"/>
        <end position="66"/>
    </location>
</feature>
<evidence type="ECO:0000256" key="1">
    <source>
        <dbReference type="SAM" id="Phobius"/>
    </source>
</evidence>
<organism evidence="2 3">
    <name type="scientific">Ulvibacter litoralis</name>
    <dbReference type="NCBI Taxonomy" id="227084"/>
    <lineage>
        <taxon>Bacteria</taxon>
        <taxon>Pseudomonadati</taxon>
        <taxon>Bacteroidota</taxon>
        <taxon>Flavobacteriia</taxon>
        <taxon>Flavobacteriales</taxon>
        <taxon>Flavobacteriaceae</taxon>
        <taxon>Ulvibacter</taxon>
    </lineage>
</organism>
<proteinExistence type="predicted"/>
<accession>A0A1G7JBR0</accession>
<dbReference type="EMBL" id="FNBA01000010">
    <property type="protein sequence ID" value="SDF22323.1"/>
    <property type="molecule type" value="Genomic_DNA"/>
</dbReference>
<keyword evidence="1" id="KW-0812">Transmembrane</keyword>